<dbReference type="GO" id="GO:0003723">
    <property type="term" value="F:RNA binding"/>
    <property type="evidence" value="ECO:0007669"/>
    <property type="project" value="UniProtKB-UniRule"/>
</dbReference>
<organism evidence="8 9">
    <name type="scientific">Trichoplax adhaerens</name>
    <name type="common">Trichoplax reptans</name>
    <dbReference type="NCBI Taxonomy" id="10228"/>
    <lineage>
        <taxon>Eukaryota</taxon>
        <taxon>Metazoa</taxon>
        <taxon>Placozoa</taxon>
        <taxon>Uniplacotomia</taxon>
        <taxon>Trichoplacea</taxon>
        <taxon>Trichoplacidae</taxon>
        <taxon>Trichoplax</taxon>
    </lineage>
</organism>
<keyword evidence="9" id="KW-1185">Reference proteome</keyword>
<dbReference type="Gene3D" id="3.30.70.330">
    <property type="match status" value="4"/>
</dbReference>
<dbReference type="FunFam" id="3.30.70.330:FF:001727">
    <property type="match status" value="1"/>
</dbReference>
<feature type="domain" description="RRM" evidence="7">
    <location>
        <begin position="346"/>
        <end position="428"/>
    </location>
</feature>
<dbReference type="SMART" id="SM00360">
    <property type="entry name" value="RRM"/>
    <property type="match status" value="4"/>
</dbReference>
<dbReference type="InterPro" id="IPR012677">
    <property type="entry name" value="Nucleotide-bd_a/b_plait_sf"/>
</dbReference>
<dbReference type="STRING" id="10228.B3SC35"/>
<dbReference type="PANTHER" id="PTHR48039">
    <property type="entry name" value="RNA-BINDING MOTIF PROTEIN 14B"/>
    <property type="match status" value="1"/>
</dbReference>
<dbReference type="CDD" id="cd12415">
    <property type="entry name" value="RRM3_RBM28_like"/>
    <property type="match status" value="1"/>
</dbReference>
<dbReference type="CDD" id="cd12416">
    <property type="entry name" value="RRM4_RBM28_like"/>
    <property type="match status" value="1"/>
</dbReference>
<dbReference type="Proteomes" id="UP000009022">
    <property type="component" value="Unassembled WGS sequence"/>
</dbReference>
<evidence type="ECO:0000259" key="7">
    <source>
        <dbReference type="PROSITE" id="PS50102"/>
    </source>
</evidence>
<evidence type="ECO:0000256" key="3">
    <source>
        <dbReference type="ARBA" id="ARBA00022884"/>
    </source>
</evidence>
<keyword evidence="3 5" id="KW-0694">RNA-binding</keyword>
<dbReference type="OMA" id="FTHRHAL"/>
<evidence type="ECO:0000313" key="9">
    <source>
        <dbReference type="Proteomes" id="UP000009022"/>
    </source>
</evidence>
<dbReference type="eggNOG" id="KOG0127">
    <property type="taxonomic scope" value="Eukaryota"/>
</dbReference>
<name>B3SC35_TRIAD</name>
<feature type="domain" description="RRM" evidence="7">
    <location>
        <begin position="14"/>
        <end position="91"/>
    </location>
</feature>
<feature type="domain" description="RRM" evidence="7">
    <location>
        <begin position="496"/>
        <end position="589"/>
    </location>
</feature>
<evidence type="ECO:0000256" key="6">
    <source>
        <dbReference type="SAM" id="MobiDB-lite"/>
    </source>
</evidence>
<accession>B3SC35</accession>
<evidence type="ECO:0000256" key="2">
    <source>
        <dbReference type="ARBA" id="ARBA00022737"/>
    </source>
</evidence>
<dbReference type="OrthoDB" id="3945418at2759"/>
<dbReference type="PANTHER" id="PTHR48039:SF5">
    <property type="entry name" value="RNA-BINDING PROTEIN 28"/>
    <property type="match status" value="1"/>
</dbReference>
<dbReference type="CDD" id="cd12414">
    <property type="entry name" value="RRM2_RBM28_like"/>
    <property type="match status" value="1"/>
</dbReference>
<dbReference type="FunFam" id="3.30.70.330:FF:000182">
    <property type="entry name" value="RNA-binding motif protein 28"/>
    <property type="match status" value="1"/>
</dbReference>
<dbReference type="PhylomeDB" id="B3SC35"/>
<evidence type="ECO:0000256" key="5">
    <source>
        <dbReference type="PROSITE-ProRule" id="PRU00176"/>
    </source>
</evidence>
<keyword evidence="2" id="KW-0677">Repeat</keyword>
<reference evidence="8 9" key="1">
    <citation type="journal article" date="2008" name="Nature">
        <title>The Trichoplax genome and the nature of placozoans.</title>
        <authorList>
            <person name="Srivastava M."/>
            <person name="Begovic E."/>
            <person name="Chapman J."/>
            <person name="Putnam N.H."/>
            <person name="Hellsten U."/>
            <person name="Kawashima T."/>
            <person name="Kuo A."/>
            <person name="Mitros T."/>
            <person name="Salamov A."/>
            <person name="Carpenter M.L."/>
            <person name="Signorovitch A.Y."/>
            <person name="Moreno M.A."/>
            <person name="Kamm K."/>
            <person name="Grimwood J."/>
            <person name="Schmutz J."/>
            <person name="Shapiro H."/>
            <person name="Grigoriev I.V."/>
            <person name="Buss L.W."/>
            <person name="Schierwater B."/>
            <person name="Dellaporta S.L."/>
            <person name="Rokhsar D.S."/>
        </authorList>
    </citation>
    <scope>NUCLEOTIDE SEQUENCE [LARGE SCALE GENOMIC DNA]</scope>
    <source>
        <strain evidence="8 9">Grell-BS-1999</strain>
    </source>
</reference>
<gene>
    <name evidence="8" type="ORF">TRIADDRAFT_61835</name>
</gene>
<sequence length="741" mass="84822">MSLTNPSEIVTSRSTIFVRNLPYDITETQFEQLFDDVGPIRSSFLVRDKGTKDECRGFGYVTFTLQEDAERATTLKKSIRGRHIQILLAQRKFDTNTKRKQNHDEIEEVNSSHLEAPVIKKSRSYSQLDNVQLENTISSIVSRANSGRTILIQNLSPDISRKRLYKRLRKKVDIEELKYPLPGSQLNVQIVSKIDKTQSKKSLNKAKIIVRNLCFNCRERDLKEIFSQFGNVITVNIPPKGGFAFIQFENVFHAANAIKELNMTEVMNRRISLDWALPKSLYLKNTAENSKEHEGEKVTSDNCDSDLTDSDCEAVAKTDSANTTENAEEETKRNRHEIKEDVQEGKTLFIRNLSFDCKEDELKEFFSKFGKIRYCKIVIDRANDYSRGVAFVKYVEKGSADKCLESYNNGDYDFTLHDRKLIICRAVSRTDACNFSVTKPSKDQDKRNLYLASEGVITADSAAAGGLSKSDLKKRAMTEMKNKAKLKNPNYFVSKTRLCIRNIPIQVSDADLKKVIISSVDEKRPVRIKKVTIMRDRNRINSHGIAKSRGFGFMELLNHDDALKILRAINNNPHIFGSEKRLIVGFAIENQRALQKKKLRQERSKTKLQVRQNHRIPTNIETDNYGNNERVNLRISANKIENQTKLKTRPNFKGLKDESSFINQVLPSTSDVNVNINDRHNIGGSFSSGASADARVSKFSNKKRTYDHSRKTIKHNLLRRKSKSKKEKPLNELIRKPKVKI</sequence>
<evidence type="ECO:0000256" key="4">
    <source>
        <dbReference type="ARBA" id="ARBA00023242"/>
    </source>
</evidence>
<feature type="compositionally biased region" description="Basic and acidic residues" evidence="6">
    <location>
        <begin position="329"/>
        <end position="338"/>
    </location>
</feature>
<dbReference type="RefSeq" id="XP_002117759.1">
    <property type="nucleotide sequence ID" value="XM_002117723.1"/>
</dbReference>
<feature type="region of interest" description="Disordered" evidence="6">
    <location>
        <begin position="317"/>
        <end position="338"/>
    </location>
</feature>
<dbReference type="GeneID" id="6759020"/>
<proteinExistence type="predicted"/>
<evidence type="ECO:0000313" key="8">
    <source>
        <dbReference type="EMBL" id="EDV19735.1"/>
    </source>
</evidence>
<feature type="compositionally biased region" description="Basic residues" evidence="6">
    <location>
        <begin position="711"/>
        <end position="726"/>
    </location>
</feature>
<dbReference type="EMBL" id="DS985267">
    <property type="protein sequence ID" value="EDV19735.1"/>
    <property type="molecule type" value="Genomic_DNA"/>
</dbReference>
<dbReference type="CDD" id="cd12413">
    <property type="entry name" value="RRM1_RBM28_like"/>
    <property type="match status" value="1"/>
</dbReference>
<dbReference type="InterPro" id="IPR051945">
    <property type="entry name" value="RRM_MRD1_RNA_proc_ribogen"/>
</dbReference>
<dbReference type="SUPFAM" id="SSF54928">
    <property type="entry name" value="RNA-binding domain, RBD"/>
    <property type="match status" value="4"/>
</dbReference>
<comment type="subcellular location">
    <subcellularLocation>
        <location evidence="1">Nucleus</location>
    </subcellularLocation>
</comment>
<protein>
    <recommendedName>
        <fullName evidence="7">RRM domain-containing protein</fullName>
    </recommendedName>
</protein>
<dbReference type="InParanoid" id="B3SC35"/>
<dbReference type="GO" id="GO:0005730">
    <property type="term" value="C:nucleolus"/>
    <property type="evidence" value="ECO:0000318"/>
    <property type="project" value="GO_Central"/>
</dbReference>
<dbReference type="PROSITE" id="PS50102">
    <property type="entry name" value="RRM"/>
    <property type="match status" value="4"/>
</dbReference>
<evidence type="ECO:0000256" key="1">
    <source>
        <dbReference type="ARBA" id="ARBA00004123"/>
    </source>
</evidence>
<feature type="domain" description="RRM" evidence="7">
    <location>
        <begin position="206"/>
        <end position="278"/>
    </location>
</feature>
<dbReference type="CTD" id="6759020"/>
<dbReference type="InterPro" id="IPR035979">
    <property type="entry name" value="RBD_domain_sf"/>
</dbReference>
<dbReference type="FunCoup" id="B3SC35">
    <property type="interactions" value="2182"/>
</dbReference>
<dbReference type="InterPro" id="IPR000504">
    <property type="entry name" value="RRM_dom"/>
</dbReference>
<dbReference type="AlphaFoldDB" id="B3SC35"/>
<dbReference type="HOGENOM" id="CLU_011608_2_0_1"/>
<dbReference type="KEGG" id="tad:TRIADDRAFT_61835"/>
<keyword evidence="4" id="KW-0539">Nucleus</keyword>
<feature type="region of interest" description="Disordered" evidence="6">
    <location>
        <begin position="702"/>
        <end position="741"/>
    </location>
</feature>
<dbReference type="Pfam" id="PF00076">
    <property type="entry name" value="RRM_1"/>
    <property type="match status" value="3"/>
</dbReference>